<organism evidence="4 5">
    <name type="scientific">Anabarilius grahami</name>
    <name type="common">Kanglang fish</name>
    <name type="synonym">Barilius grahami</name>
    <dbReference type="NCBI Taxonomy" id="495550"/>
    <lineage>
        <taxon>Eukaryota</taxon>
        <taxon>Metazoa</taxon>
        <taxon>Chordata</taxon>
        <taxon>Craniata</taxon>
        <taxon>Vertebrata</taxon>
        <taxon>Euteleostomi</taxon>
        <taxon>Actinopterygii</taxon>
        <taxon>Neopterygii</taxon>
        <taxon>Teleostei</taxon>
        <taxon>Ostariophysi</taxon>
        <taxon>Cypriniformes</taxon>
        <taxon>Xenocyprididae</taxon>
        <taxon>Xenocypridinae</taxon>
        <taxon>Xenocypridinae incertae sedis</taxon>
        <taxon>Anabarilius</taxon>
    </lineage>
</organism>
<dbReference type="CDD" id="cd21886">
    <property type="entry name" value="SARAH_RASSF2-like"/>
    <property type="match status" value="1"/>
</dbReference>
<dbReference type="GO" id="GO:0007165">
    <property type="term" value="P:signal transduction"/>
    <property type="evidence" value="ECO:0007669"/>
    <property type="project" value="InterPro"/>
</dbReference>
<keyword evidence="5" id="KW-1185">Reference proteome</keyword>
<dbReference type="GO" id="GO:0046330">
    <property type="term" value="P:positive regulation of JNK cascade"/>
    <property type="evidence" value="ECO:0007669"/>
    <property type="project" value="TreeGrafter"/>
</dbReference>
<dbReference type="PANTHER" id="PTHR22738:SF14">
    <property type="entry name" value="RAS ASSOCIATION DOMAIN-CONTAINING PROTEIN 2"/>
    <property type="match status" value="1"/>
</dbReference>
<dbReference type="Pfam" id="PF00788">
    <property type="entry name" value="RA"/>
    <property type="match status" value="1"/>
</dbReference>
<dbReference type="EMBL" id="RJVU01007007">
    <property type="protein sequence ID" value="ROL54481.1"/>
    <property type="molecule type" value="Genomic_DNA"/>
</dbReference>
<dbReference type="SUPFAM" id="SSF54236">
    <property type="entry name" value="Ubiquitin-like"/>
    <property type="match status" value="1"/>
</dbReference>
<evidence type="ECO:0000313" key="5">
    <source>
        <dbReference type="Proteomes" id="UP000281406"/>
    </source>
</evidence>
<accession>A0A3N0Z833</accession>
<dbReference type="Pfam" id="PF16517">
    <property type="entry name" value="Nore1-SARAH"/>
    <property type="match status" value="1"/>
</dbReference>
<dbReference type="GO" id="GO:0005634">
    <property type="term" value="C:nucleus"/>
    <property type="evidence" value="ECO:0007669"/>
    <property type="project" value="TreeGrafter"/>
</dbReference>
<dbReference type="InterPro" id="IPR029071">
    <property type="entry name" value="Ubiquitin-like_domsf"/>
</dbReference>
<dbReference type="Gene3D" id="3.10.20.90">
    <property type="entry name" value="Phosphatidylinositol 3-kinase Catalytic Subunit, Chain A, domain 1"/>
    <property type="match status" value="1"/>
</dbReference>
<dbReference type="InterPro" id="IPR000159">
    <property type="entry name" value="RA_dom"/>
</dbReference>
<dbReference type="GO" id="GO:1901222">
    <property type="term" value="P:regulation of non-canonical NF-kappaB signal transduction"/>
    <property type="evidence" value="ECO:0007669"/>
    <property type="project" value="TreeGrafter"/>
</dbReference>
<dbReference type="InterPro" id="IPR011524">
    <property type="entry name" value="SARAH_dom"/>
</dbReference>
<protein>
    <submittedName>
        <fullName evidence="4">Ras association domain-containing protein 2</fullName>
    </submittedName>
</protein>
<dbReference type="PROSITE" id="PS50951">
    <property type="entry name" value="SARAH"/>
    <property type="match status" value="1"/>
</dbReference>
<dbReference type="Proteomes" id="UP000281406">
    <property type="component" value="Unassembled WGS sequence"/>
</dbReference>
<evidence type="ECO:0000313" key="4">
    <source>
        <dbReference type="EMBL" id="ROL54481.1"/>
    </source>
</evidence>
<dbReference type="PROSITE" id="PS50200">
    <property type="entry name" value="RA"/>
    <property type="match status" value="1"/>
</dbReference>
<sequence length="347" mass="40166">MDSMDSDKIQVGENKFVSKSIILSHLETYNLYYEGEALQLRHREEEGELIIEGLLNVFWGVRRPIRLQMQDEKEISRPRPSLTSLSAETDIDTVENHETNQPCLSIDVTAADDQSKDSGEEKEEAGEGQQESTHSDRVTRTRSDVGGRRISGRRLGIRRVKRHRCSFNGHFYNHKASVMFRKLVYMLLNSCSLLLTSDCFKQTAVFTPAFGSVTNVRINSCMTTTQVMRVLLNKFKIENCPDEFSLYLVHTSGERHQLKPNDHPLVVRVLKGPCEQVSKMFLMETDQVEEVTYDVAQYIKFELPVLQSFIAKLQEEEEREMQKLKKRYADMHRIIKRYMKSLSDKTT</sequence>
<evidence type="ECO:0000256" key="1">
    <source>
        <dbReference type="SAM" id="MobiDB-lite"/>
    </source>
</evidence>
<evidence type="ECO:0000259" key="2">
    <source>
        <dbReference type="PROSITE" id="PS50200"/>
    </source>
</evidence>
<name>A0A3N0Z833_ANAGA</name>
<dbReference type="InterPro" id="IPR033614">
    <property type="entry name" value="RASSF1-6"/>
</dbReference>
<dbReference type="AlphaFoldDB" id="A0A3N0Z833"/>
<comment type="caution">
    <text evidence="4">The sequence shown here is derived from an EMBL/GenBank/DDBJ whole genome shotgun (WGS) entry which is preliminary data.</text>
</comment>
<dbReference type="SMART" id="SM00314">
    <property type="entry name" value="RA"/>
    <property type="match status" value="1"/>
</dbReference>
<gene>
    <name evidence="4" type="ORF">DPX16_10904</name>
</gene>
<dbReference type="PANTHER" id="PTHR22738">
    <property type="entry name" value="RASSF"/>
    <property type="match status" value="1"/>
</dbReference>
<evidence type="ECO:0000259" key="3">
    <source>
        <dbReference type="PROSITE" id="PS50951"/>
    </source>
</evidence>
<dbReference type="GO" id="GO:0005737">
    <property type="term" value="C:cytoplasm"/>
    <property type="evidence" value="ECO:0007669"/>
    <property type="project" value="TreeGrafter"/>
</dbReference>
<feature type="domain" description="SARAH" evidence="3">
    <location>
        <begin position="295"/>
        <end position="342"/>
    </location>
</feature>
<feature type="compositionally biased region" description="Basic and acidic residues" evidence="1">
    <location>
        <begin position="133"/>
        <end position="145"/>
    </location>
</feature>
<dbReference type="OrthoDB" id="9976881at2759"/>
<dbReference type="Gene3D" id="1.20.5.110">
    <property type="match status" value="1"/>
</dbReference>
<feature type="region of interest" description="Disordered" evidence="1">
    <location>
        <begin position="93"/>
        <end position="145"/>
    </location>
</feature>
<feature type="domain" description="Ras-associating" evidence="2">
    <location>
        <begin position="205"/>
        <end position="287"/>
    </location>
</feature>
<reference evidence="4 5" key="1">
    <citation type="submission" date="2018-10" db="EMBL/GenBank/DDBJ databases">
        <title>Genome assembly for a Yunnan-Guizhou Plateau 3E fish, Anabarilius grahami (Regan), and its evolutionary and genetic applications.</title>
        <authorList>
            <person name="Jiang W."/>
        </authorList>
    </citation>
    <scope>NUCLEOTIDE SEQUENCE [LARGE SCALE GENOMIC DNA]</scope>
    <source>
        <strain evidence="4">AG-KIZ</strain>
        <tissue evidence="4">Muscle</tissue>
    </source>
</reference>
<proteinExistence type="predicted"/>